<proteinExistence type="predicted"/>
<sequence length="153" mass="15750">MASGHGNLQSNSGVIAMGDNALANNIVVQIATSNNRLEPELANAVIKDQALSQAVGWISVNQAAGQSNVQSNTLSVALGIRGSSLTSESLSQVLSNKQESMEDSEGNAQSRRVEIEESAFAGARGVIQVNQSAGVGNATGNHVGIRMTSGAFR</sequence>
<evidence type="ECO:0000313" key="1">
    <source>
        <dbReference type="EMBL" id="BBI61452.1"/>
    </source>
</evidence>
<gene>
    <name evidence="1" type="ORF">HSBAA_27580</name>
</gene>
<dbReference type="KEGG" id="hsr:HSBAA_27580"/>
<organism evidence="1 2">
    <name type="scientific">Vreelandella sulfidaeris</name>
    <dbReference type="NCBI Taxonomy" id="115553"/>
    <lineage>
        <taxon>Bacteria</taxon>
        <taxon>Pseudomonadati</taxon>
        <taxon>Pseudomonadota</taxon>
        <taxon>Gammaproteobacteria</taxon>
        <taxon>Oceanospirillales</taxon>
        <taxon>Halomonadaceae</taxon>
        <taxon>Vreelandella</taxon>
    </lineage>
</organism>
<dbReference type="Proteomes" id="UP000320231">
    <property type="component" value="Chromosome"/>
</dbReference>
<protein>
    <recommendedName>
        <fullName evidence="3">Adhesin</fullName>
    </recommendedName>
</protein>
<dbReference type="AlphaFoldDB" id="A0A455U5Q1"/>
<evidence type="ECO:0000313" key="2">
    <source>
        <dbReference type="Proteomes" id="UP000320231"/>
    </source>
</evidence>
<accession>A0A455U5Q1</accession>
<evidence type="ECO:0008006" key="3">
    <source>
        <dbReference type="Google" id="ProtNLM"/>
    </source>
</evidence>
<name>A0A455U5Q1_9GAMM</name>
<dbReference type="EMBL" id="AP019514">
    <property type="protein sequence ID" value="BBI61452.1"/>
    <property type="molecule type" value="Genomic_DNA"/>
</dbReference>
<reference evidence="1 2" key="1">
    <citation type="journal article" date="2019" name="Microbiol. Resour. Announc.">
        <title>Complete Genome Sequence of Halomonas sulfidaeris Strain Esulfide1 Isolated from a Metal Sulfide Rock at a Depth of 2,200 Meters, Obtained Using Nanopore Sequencing.</title>
        <authorList>
            <person name="Saito M."/>
            <person name="Nishigata A."/>
            <person name="Galipon J."/>
            <person name="Arakawa K."/>
        </authorList>
    </citation>
    <scope>NUCLEOTIDE SEQUENCE [LARGE SCALE GENOMIC DNA]</scope>
    <source>
        <strain evidence="1 2">ATCC BAA-803</strain>
    </source>
</reference>